<organism evidence="3 4">
    <name type="scientific">Candidatus Portnoybacteria bacterium CG11_big_fil_rev_8_21_14_0_20_44_10</name>
    <dbReference type="NCBI Taxonomy" id="1974818"/>
    <lineage>
        <taxon>Bacteria</taxon>
        <taxon>Candidatus Portnoyibacteriota</taxon>
    </lineage>
</organism>
<evidence type="ECO:0000256" key="1">
    <source>
        <dbReference type="ARBA" id="ARBA00022679"/>
    </source>
</evidence>
<dbReference type="SUPFAM" id="SSF64005">
    <property type="entry name" value="Undecaprenyl diphosphate synthase"/>
    <property type="match status" value="1"/>
</dbReference>
<proteinExistence type="inferred from homology"/>
<sequence>MLFCPYFELRTFNQKTSMTGNHNLPVHVAVIPDGNRRWARKHCFEPWIGHANGVKRFEETADAFFRRGIPYFTFWAASTDNLLKRNKKEVVYLVGLMKKQLSARIKSVEKDKIRFLIFGQGQSIINDSDLDALISKLEKKTERYAERNLTILFGYDGFDEMTAAVNKIINSRPSIIDYETIKNVLWTCSLPPVDLVIRTGEPLSNWAHLSAGFMMWLTGNSKIYSPQVLWPDFTEKELDETLKEYAKEKRRFGA</sequence>
<dbReference type="NCBIfam" id="TIGR00055">
    <property type="entry name" value="uppS"/>
    <property type="match status" value="1"/>
</dbReference>
<dbReference type="Gene3D" id="3.40.1180.10">
    <property type="entry name" value="Decaprenyl diphosphate synthase-like"/>
    <property type="match status" value="1"/>
</dbReference>
<comment type="similarity">
    <text evidence="2">Belongs to the UPP synthase family. Z-FPP synthase subfamily.</text>
</comment>
<comment type="caution">
    <text evidence="3">The sequence shown here is derived from an EMBL/GenBank/DDBJ whole genome shotgun (WGS) entry which is preliminary data.</text>
</comment>
<dbReference type="InterPro" id="IPR036424">
    <property type="entry name" value="UPP_synth-like_sf"/>
</dbReference>
<dbReference type="PANTHER" id="PTHR10291">
    <property type="entry name" value="DEHYDRODOLICHYL DIPHOSPHATE SYNTHASE FAMILY MEMBER"/>
    <property type="match status" value="1"/>
</dbReference>
<evidence type="ECO:0000313" key="3">
    <source>
        <dbReference type="EMBL" id="PIQ74817.1"/>
    </source>
</evidence>
<dbReference type="GO" id="GO:0045547">
    <property type="term" value="F:ditrans,polycis-polyprenyl diphosphate synthase [(2E,6E)-farnesyl diphosphate specific] activity"/>
    <property type="evidence" value="ECO:0007669"/>
    <property type="project" value="TreeGrafter"/>
</dbReference>
<protein>
    <submittedName>
        <fullName evidence="3">Di-trans,poly-cis-decaprenylcistransferase</fullName>
    </submittedName>
</protein>
<dbReference type="PANTHER" id="PTHR10291:SF43">
    <property type="entry name" value="DEHYDRODOLICHYL DIPHOSPHATE SYNTHASE COMPLEX SUBUNIT DHDDS"/>
    <property type="match status" value="1"/>
</dbReference>
<dbReference type="CDD" id="cd00475">
    <property type="entry name" value="Cis_IPPS"/>
    <property type="match status" value="1"/>
</dbReference>
<keyword evidence="1 3" id="KW-0808">Transferase</keyword>
<evidence type="ECO:0000313" key="4">
    <source>
        <dbReference type="Proteomes" id="UP000231550"/>
    </source>
</evidence>
<dbReference type="GO" id="GO:0016094">
    <property type="term" value="P:polyprenol biosynthetic process"/>
    <property type="evidence" value="ECO:0007669"/>
    <property type="project" value="TreeGrafter"/>
</dbReference>
<reference evidence="3 4" key="1">
    <citation type="submission" date="2017-09" db="EMBL/GenBank/DDBJ databases">
        <title>Depth-based differentiation of microbial function through sediment-hosted aquifers and enrichment of novel symbionts in the deep terrestrial subsurface.</title>
        <authorList>
            <person name="Probst A.J."/>
            <person name="Ladd B."/>
            <person name="Jarett J.K."/>
            <person name="Geller-Mcgrath D.E."/>
            <person name="Sieber C.M."/>
            <person name="Emerson J.B."/>
            <person name="Anantharaman K."/>
            <person name="Thomas B.C."/>
            <person name="Malmstrom R."/>
            <person name="Stieglmeier M."/>
            <person name="Klingl A."/>
            <person name="Woyke T."/>
            <person name="Ryan C.M."/>
            <person name="Banfield J.F."/>
        </authorList>
    </citation>
    <scope>NUCLEOTIDE SEQUENCE [LARGE SCALE GENOMIC DNA]</scope>
    <source>
        <strain evidence="3">CG11_big_fil_rev_8_21_14_0_20_44_10</strain>
    </source>
</reference>
<evidence type="ECO:0000256" key="2">
    <source>
        <dbReference type="ARBA" id="ARBA00038453"/>
    </source>
</evidence>
<dbReference type="EMBL" id="PCVN01000001">
    <property type="protein sequence ID" value="PIQ74817.1"/>
    <property type="molecule type" value="Genomic_DNA"/>
</dbReference>
<dbReference type="Pfam" id="PF01255">
    <property type="entry name" value="Prenyltransf"/>
    <property type="match status" value="1"/>
</dbReference>
<gene>
    <name evidence="3" type="primary">uppS</name>
    <name evidence="3" type="ORF">COV85_00050</name>
</gene>
<accession>A0A2H0KRT2</accession>
<name>A0A2H0KRT2_9BACT</name>
<dbReference type="AlphaFoldDB" id="A0A2H0KRT2"/>
<dbReference type="Proteomes" id="UP000231550">
    <property type="component" value="Unassembled WGS sequence"/>
</dbReference>
<dbReference type="InterPro" id="IPR001441">
    <property type="entry name" value="UPP_synth-like"/>
</dbReference>